<evidence type="ECO:0000256" key="10">
    <source>
        <dbReference type="ARBA" id="ARBA00034099"/>
    </source>
</evidence>
<feature type="domain" description="Neurotransmitter-gated ion-channel ligand-binding" evidence="11">
    <location>
        <begin position="3"/>
        <end position="118"/>
    </location>
</feature>
<evidence type="ECO:0000256" key="7">
    <source>
        <dbReference type="ARBA" id="ARBA00023170"/>
    </source>
</evidence>
<feature type="non-terminal residue" evidence="12">
    <location>
        <position position="120"/>
    </location>
</feature>
<dbReference type="PRINTS" id="PR00254">
    <property type="entry name" value="NICOTINICR"/>
</dbReference>
<protein>
    <recommendedName>
        <fullName evidence="11">Neurotransmitter-gated ion-channel ligand-binding domain-containing protein</fullName>
    </recommendedName>
</protein>
<dbReference type="PANTHER" id="PTHR18945">
    <property type="entry name" value="NEUROTRANSMITTER GATED ION CHANNEL"/>
    <property type="match status" value="1"/>
</dbReference>
<name>A0ABP0VJY3_9BRYO</name>
<keyword evidence="6" id="KW-0472">Membrane</keyword>
<dbReference type="InterPro" id="IPR002394">
    <property type="entry name" value="Nicotinic_acetylcholine_rcpt"/>
</dbReference>
<evidence type="ECO:0000256" key="4">
    <source>
        <dbReference type="ARBA" id="ARBA00023018"/>
    </source>
</evidence>
<evidence type="ECO:0000313" key="12">
    <source>
        <dbReference type="EMBL" id="CAK9253395.1"/>
    </source>
</evidence>
<evidence type="ECO:0000256" key="9">
    <source>
        <dbReference type="ARBA" id="ARBA00023303"/>
    </source>
</evidence>
<dbReference type="InterPro" id="IPR006202">
    <property type="entry name" value="Neur_chan_lig-bd"/>
</dbReference>
<keyword evidence="4" id="KW-0770">Synapse</keyword>
<keyword evidence="1" id="KW-0813">Transport</keyword>
<keyword evidence="5" id="KW-0406">Ion transport</keyword>
<keyword evidence="13" id="KW-1185">Reference proteome</keyword>
<evidence type="ECO:0000259" key="11">
    <source>
        <dbReference type="Pfam" id="PF02931"/>
    </source>
</evidence>
<evidence type="ECO:0000256" key="2">
    <source>
        <dbReference type="ARBA" id="ARBA00022475"/>
    </source>
</evidence>
<evidence type="ECO:0000256" key="1">
    <source>
        <dbReference type="ARBA" id="ARBA00022448"/>
    </source>
</evidence>
<comment type="subcellular location">
    <subcellularLocation>
        <location evidence="10">Synaptic cell membrane</location>
        <topology evidence="10">Multi-pass membrane protein</topology>
    </subcellularLocation>
</comment>
<keyword evidence="3" id="KW-0812">Transmembrane</keyword>
<sequence>DLKSQILTTEGWMQFEWHDENLMWNKKDFGGIDALRVSSEEVFLPDIMLYNMEDYLSMKANLIKTNVIVYSNGLMLWVPPGTYKSVCRVDVRNWPFDEHMCFLKFGSWTYDGYVLDIRPS</sequence>
<dbReference type="SUPFAM" id="SSF63712">
    <property type="entry name" value="Nicotinic receptor ligand binding domain-like"/>
    <property type="match status" value="1"/>
</dbReference>
<keyword evidence="2" id="KW-1003">Cell membrane</keyword>
<evidence type="ECO:0000256" key="3">
    <source>
        <dbReference type="ARBA" id="ARBA00022692"/>
    </source>
</evidence>
<organism evidence="12 13">
    <name type="scientific">Sphagnum jensenii</name>
    <dbReference type="NCBI Taxonomy" id="128206"/>
    <lineage>
        <taxon>Eukaryota</taxon>
        <taxon>Viridiplantae</taxon>
        <taxon>Streptophyta</taxon>
        <taxon>Embryophyta</taxon>
        <taxon>Bryophyta</taxon>
        <taxon>Sphagnophytina</taxon>
        <taxon>Sphagnopsida</taxon>
        <taxon>Sphagnales</taxon>
        <taxon>Sphagnaceae</taxon>
        <taxon>Sphagnum</taxon>
    </lineage>
</organism>
<dbReference type="InterPro" id="IPR006201">
    <property type="entry name" value="Neur_channel"/>
</dbReference>
<comment type="caution">
    <text evidence="12">The sequence shown here is derived from an EMBL/GenBank/DDBJ whole genome shotgun (WGS) entry which is preliminary data.</text>
</comment>
<feature type="non-terminal residue" evidence="12">
    <location>
        <position position="1"/>
    </location>
</feature>
<evidence type="ECO:0000256" key="6">
    <source>
        <dbReference type="ARBA" id="ARBA00023136"/>
    </source>
</evidence>
<dbReference type="PRINTS" id="PR00252">
    <property type="entry name" value="NRIONCHANNEL"/>
</dbReference>
<evidence type="ECO:0000256" key="8">
    <source>
        <dbReference type="ARBA" id="ARBA00023286"/>
    </source>
</evidence>
<dbReference type="Pfam" id="PF02931">
    <property type="entry name" value="Neur_chan_LBD"/>
    <property type="match status" value="1"/>
</dbReference>
<keyword evidence="8" id="KW-1071">Ligand-gated ion channel</keyword>
<reference evidence="12" key="1">
    <citation type="submission" date="2024-02" db="EMBL/GenBank/DDBJ databases">
        <authorList>
            <consortium name="ELIXIR-Norway"/>
            <consortium name="Elixir Norway"/>
        </authorList>
    </citation>
    <scope>NUCLEOTIDE SEQUENCE</scope>
</reference>
<dbReference type="EMBL" id="CAXAQS010000843">
    <property type="protein sequence ID" value="CAK9253395.1"/>
    <property type="molecule type" value="Genomic_DNA"/>
</dbReference>
<evidence type="ECO:0000313" key="13">
    <source>
        <dbReference type="Proteomes" id="UP001497444"/>
    </source>
</evidence>
<keyword evidence="9" id="KW-0407">Ion channel</keyword>
<evidence type="ECO:0000256" key="5">
    <source>
        <dbReference type="ARBA" id="ARBA00023065"/>
    </source>
</evidence>
<gene>
    <name evidence="12" type="ORF">CSSPJE1EN1_LOCUS28773</name>
</gene>
<dbReference type="InterPro" id="IPR036734">
    <property type="entry name" value="Neur_chan_lig-bd_sf"/>
</dbReference>
<dbReference type="Gene3D" id="2.70.170.10">
    <property type="entry name" value="Neurotransmitter-gated ion-channel ligand-binding domain"/>
    <property type="match status" value="1"/>
</dbReference>
<keyword evidence="7" id="KW-0675">Receptor</keyword>
<dbReference type="Proteomes" id="UP001497444">
    <property type="component" value="Unassembled WGS sequence"/>
</dbReference>
<accession>A0ABP0VJY3</accession>
<proteinExistence type="predicted"/>